<name>A0A6J6CXC7_9ZZZZ</name>
<feature type="transmembrane region" description="Helical" evidence="12">
    <location>
        <begin position="33"/>
        <end position="52"/>
    </location>
</feature>
<evidence type="ECO:0000256" key="10">
    <source>
        <dbReference type="ARBA" id="ARBA00023209"/>
    </source>
</evidence>
<evidence type="ECO:0000256" key="9">
    <source>
        <dbReference type="ARBA" id="ARBA00023136"/>
    </source>
</evidence>
<dbReference type="GO" id="GO:0005886">
    <property type="term" value="C:plasma membrane"/>
    <property type="evidence" value="ECO:0007669"/>
    <property type="project" value="UniProtKB-SubCell"/>
</dbReference>
<protein>
    <submittedName>
        <fullName evidence="13">Unannotated protein</fullName>
    </submittedName>
</protein>
<sequence length="299" mass="31556">MADSSDKLLGLDQALAHLEEANERVNKRAGRDLAAAIFVGLILGAGVIVTLFVVDKQWFILFGCVLVGAATVELARAFRHKGLIVPVAPVAISVLAVIPITFYFGVSWAWVGIAGGIALTVIVQSLMKSVGRRTFALGGSALAAVFTLVYTLGLGSFSIALVAQPNGQNWTLSMLILAVSADVGAFAAGVLFGKHLMAPRISPKKTWEGFAGAVVAVAVAGVFLALFSIDQPIYIGIVLGVLVLITATAGDLFESQLKRWLGIKDMSNWLAGHGGFLDRLDSILPSGFVVYVFYLLLNL</sequence>
<evidence type="ECO:0000256" key="2">
    <source>
        <dbReference type="ARBA" id="ARBA00022475"/>
    </source>
</evidence>
<keyword evidence="3" id="KW-0444">Lipid biosynthesis</keyword>
<evidence type="ECO:0000256" key="8">
    <source>
        <dbReference type="ARBA" id="ARBA00023098"/>
    </source>
</evidence>
<reference evidence="13" key="1">
    <citation type="submission" date="2020-05" db="EMBL/GenBank/DDBJ databases">
        <authorList>
            <person name="Chiriac C."/>
            <person name="Salcher M."/>
            <person name="Ghai R."/>
            <person name="Kavagutti S V."/>
        </authorList>
    </citation>
    <scope>NUCLEOTIDE SEQUENCE</scope>
</reference>
<feature type="transmembrane region" description="Helical" evidence="12">
    <location>
        <begin position="82"/>
        <end position="102"/>
    </location>
</feature>
<feature type="transmembrane region" description="Helical" evidence="12">
    <location>
        <begin position="108"/>
        <end position="127"/>
    </location>
</feature>
<dbReference type="EMBL" id="CAEZTD010000014">
    <property type="protein sequence ID" value="CAB4554873.1"/>
    <property type="molecule type" value="Genomic_DNA"/>
</dbReference>
<evidence type="ECO:0000256" key="6">
    <source>
        <dbReference type="ARBA" id="ARBA00022695"/>
    </source>
</evidence>
<organism evidence="13">
    <name type="scientific">freshwater metagenome</name>
    <dbReference type="NCBI Taxonomy" id="449393"/>
    <lineage>
        <taxon>unclassified sequences</taxon>
        <taxon>metagenomes</taxon>
        <taxon>ecological metagenomes</taxon>
    </lineage>
</organism>
<evidence type="ECO:0000256" key="1">
    <source>
        <dbReference type="ARBA" id="ARBA00004651"/>
    </source>
</evidence>
<keyword evidence="4" id="KW-0808">Transferase</keyword>
<keyword evidence="10" id="KW-0594">Phospholipid biosynthesis</keyword>
<accession>A0A6J6CXC7</accession>
<evidence type="ECO:0000256" key="4">
    <source>
        <dbReference type="ARBA" id="ARBA00022679"/>
    </source>
</evidence>
<feature type="transmembrane region" description="Helical" evidence="12">
    <location>
        <begin position="139"/>
        <end position="163"/>
    </location>
</feature>
<evidence type="ECO:0000256" key="5">
    <source>
        <dbReference type="ARBA" id="ARBA00022692"/>
    </source>
</evidence>
<keyword evidence="8" id="KW-0443">Lipid metabolism</keyword>
<gene>
    <name evidence="13" type="ORF">UFOPK1591_00306</name>
</gene>
<evidence type="ECO:0000313" key="13">
    <source>
        <dbReference type="EMBL" id="CAB4554873.1"/>
    </source>
</evidence>
<keyword evidence="6" id="KW-0548">Nucleotidyltransferase</keyword>
<evidence type="ECO:0000256" key="12">
    <source>
        <dbReference type="SAM" id="Phobius"/>
    </source>
</evidence>
<proteinExistence type="predicted"/>
<comment type="subcellular location">
    <subcellularLocation>
        <location evidence="1">Cell membrane</location>
        <topology evidence="1">Multi-pass membrane protein</topology>
    </subcellularLocation>
</comment>
<feature type="transmembrane region" description="Helical" evidence="12">
    <location>
        <begin position="233"/>
        <end position="255"/>
    </location>
</feature>
<feature type="transmembrane region" description="Helical" evidence="12">
    <location>
        <begin position="276"/>
        <end position="297"/>
    </location>
</feature>
<dbReference type="GO" id="GO:0004605">
    <property type="term" value="F:phosphatidate cytidylyltransferase activity"/>
    <property type="evidence" value="ECO:0007669"/>
    <property type="project" value="TreeGrafter"/>
</dbReference>
<dbReference type="PANTHER" id="PTHR46382:SF1">
    <property type="entry name" value="PHOSPHATIDATE CYTIDYLYLTRANSFERASE"/>
    <property type="match status" value="1"/>
</dbReference>
<keyword evidence="5 12" id="KW-0812">Transmembrane</keyword>
<evidence type="ECO:0000256" key="3">
    <source>
        <dbReference type="ARBA" id="ARBA00022516"/>
    </source>
</evidence>
<dbReference type="AlphaFoldDB" id="A0A6J6CXC7"/>
<evidence type="ECO:0000256" key="7">
    <source>
        <dbReference type="ARBA" id="ARBA00022989"/>
    </source>
</evidence>
<dbReference type="GO" id="GO:0016024">
    <property type="term" value="P:CDP-diacylglycerol biosynthetic process"/>
    <property type="evidence" value="ECO:0007669"/>
    <property type="project" value="TreeGrafter"/>
</dbReference>
<keyword evidence="9 12" id="KW-0472">Membrane</keyword>
<evidence type="ECO:0000256" key="11">
    <source>
        <dbReference type="ARBA" id="ARBA00023264"/>
    </source>
</evidence>
<feature type="transmembrane region" description="Helical" evidence="12">
    <location>
        <begin position="209"/>
        <end position="227"/>
    </location>
</feature>
<keyword evidence="2" id="KW-1003">Cell membrane</keyword>
<keyword evidence="11" id="KW-1208">Phospholipid metabolism</keyword>
<feature type="transmembrane region" description="Helical" evidence="12">
    <location>
        <begin position="58"/>
        <end position="75"/>
    </location>
</feature>
<feature type="transmembrane region" description="Helical" evidence="12">
    <location>
        <begin position="175"/>
        <end position="197"/>
    </location>
</feature>
<keyword evidence="7 12" id="KW-1133">Transmembrane helix</keyword>
<dbReference type="Pfam" id="PF01148">
    <property type="entry name" value="CTP_transf_1"/>
    <property type="match status" value="1"/>
</dbReference>
<dbReference type="PANTHER" id="PTHR46382">
    <property type="entry name" value="PHOSPHATIDATE CYTIDYLYLTRANSFERASE"/>
    <property type="match status" value="1"/>
</dbReference>